<evidence type="ECO:0000313" key="2">
    <source>
        <dbReference type="EMBL" id="ABF43711.1"/>
    </source>
</evidence>
<proteinExistence type="predicted"/>
<accession>Q1IHD9</accession>
<keyword evidence="1" id="KW-0732">Signal</keyword>
<gene>
    <name evidence="2" type="ordered locus">Acid345_4711</name>
</gene>
<feature type="chain" id="PRO_5004190667" evidence="1">
    <location>
        <begin position="19"/>
        <end position="996"/>
    </location>
</feature>
<evidence type="ECO:0000256" key="1">
    <source>
        <dbReference type="SAM" id="SignalP"/>
    </source>
</evidence>
<dbReference type="Gene3D" id="2.130.10.10">
    <property type="entry name" value="YVTN repeat-like/Quinoprotein amine dehydrogenase"/>
    <property type="match status" value="1"/>
</dbReference>
<dbReference type="SUPFAM" id="SSF50969">
    <property type="entry name" value="YVTN repeat-like/Quinoprotein amine dehydrogenase"/>
    <property type="match status" value="2"/>
</dbReference>
<protein>
    <submittedName>
        <fullName evidence="2">Uncharacterized protein</fullName>
    </submittedName>
</protein>
<organism evidence="2 3">
    <name type="scientific">Koribacter versatilis (strain Ellin345)</name>
    <dbReference type="NCBI Taxonomy" id="204669"/>
    <lineage>
        <taxon>Bacteria</taxon>
        <taxon>Pseudomonadati</taxon>
        <taxon>Acidobacteriota</taxon>
        <taxon>Terriglobia</taxon>
        <taxon>Terriglobales</taxon>
        <taxon>Candidatus Korobacteraceae</taxon>
        <taxon>Candidatus Korobacter</taxon>
    </lineage>
</organism>
<dbReference type="InterPro" id="IPR015943">
    <property type="entry name" value="WD40/YVTN_repeat-like_dom_sf"/>
</dbReference>
<sequence>MQRLFSFAGILSFLLILANCGGGSGNTQPPAGGGGGGSTPSFTVSLSISTVNLTPGGATQDVTVSVTGKGGYSGSVSVSATGLSSGVTVSPTSVSVQTGSSGKLTFSASDSATVGAQSANIEAVAGSVKVSSPVQINVAKAARPDRFHSVGGTLWRGFYDDTRGLLFAANPGLSEVDVISGSDFTIKARVSVPQAWSVDQMADGKTLVIGTVAQEFFTLDEDTLKATIHLLPTLPRISYSLNCPSVVAMANGIVFLLTQEMGIAGGGADGAAHLIKWDSKKNTYTELGPLNGASSWSTKSMVRSADRKWAAFAVDKFYLYSSDDDSITSVVDLATVNPPADSFGVRGYALNADGSKIAVASASQVTFLDHSFNVLATVPYSSAFQDSGTTVRFTADGNRLIMQNIFPVSLEMVDANSYTALGYQPAFGDRADVYSTIIAIDGVGRAFVGFDGGYEVIDTAQTPVPNPTEAGATLDGPECPLPNPPNAGLNASLTYSTFNSSLFAGYSFYFAGAAGTVSADGTQVTAPASSQAGPVDVECVDSAGSSRTLPFAFSYGAKAAAVSANLLSPVGEQSLYAFGFGFFSDASSVPAVSVGGLAAANVEQVSLSKGSLQGVRLQPPTLSASTTADVTVTSAYGSSTVKGAVSYIPSAHVVATSGVLQLLFDSHRNLLYALKASEIDVLDPISLTWNTPFALPAFAGSANYGYIALSPDGSRLVAVASAGYAAVVNPDDPSKTFSVSTPNPGFSWGRVVITKENKAVFGGRPPVEIDLATSTGKVIPTYLGWLIASPPDGSVIYGIDTGVTTGQAYRTDISTYKTTSTPQFGAQFWSDLAVSADGSHFAGILAESNGGDVIGFFESGLHLVNFNEGPLLSPADDSLVLGSVFGPKGNVLVVALGDSIEFWDTQTGTLRARLMTPEELQTESGSASFAAPQVALDSTGQTIFAVSASGISAMTLPVPVDDLPVAAWNGPLPAPQAPVSAVLGPRHGSYTVRRSR</sequence>
<keyword evidence="3" id="KW-1185">Reference proteome</keyword>
<feature type="signal peptide" evidence="1">
    <location>
        <begin position="1"/>
        <end position="18"/>
    </location>
</feature>
<reference evidence="2 3" key="1">
    <citation type="journal article" date="2009" name="Appl. Environ. Microbiol.">
        <title>Three genomes from the phylum Acidobacteria provide insight into the lifestyles of these microorganisms in soils.</title>
        <authorList>
            <person name="Ward N.L."/>
            <person name="Challacombe J.F."/>
            <person name="Janssen P.H."/>
            <person name="Henrissat B."/>
            <person name="Coutinho P.M."/>
            <person name="Wu M."/>
            <person name="Xie G."/>
            <person name="Haft D.H."/>
            <person name="Sait M."/>
            <person name="Badger J."/>
            <person name="Barabote R.D."/>
            <person name="Bradley B."/>
            <person name="Brettin T.S."/>
            <person name="Brinkac L.M."/>
            <person name="Bruce D."/>
            <person name="Creasy T."/>
            <person name="Daugherty S.C."/>
            <person name="Davidsen T.M."/>
            <person name="DeBoy R.T."/>
            <person name="Detter J.C."/>
            <person name="Dodson R.J."/>
            <person name="Durkin A.S."/>
            <person name="Ganapathy A."/>
            <person name="Gwinn-Giglio M."/>
            <person name="Han C.S."/>
            <person name="Khouri H."/>
            <person name="Kiss H."/>
            <person name="Kothari S.P."/>
            <person name="Madupu R."/>
            <person name="Nelson K.E."/>
            <person name="Nelson W.C."/>
            <person name="Paulsen I."/>
            <person name="Penn K."/>
            <person name="Ren Q."/>
            <person name="Rosovitz M.J."/>
            <person name="Selengut J.D."/>
            <person name="Shrivastava S."/>
            <person name="Sullivan S.A."/>
            <person name="Tapia R."/>
            <person name="Thompson L.S."/>
            <person name="Watkins K.L."/>
            <person name="Yang Q."/>
            <person name="Yu C."/>
            <person name="Zafar N."/>
            <person name="Zhou L."/>
            <person name="Kuske C.R."/>
        </authorList>
    </citation>
    <scope>NUCLEOTIDE SEQUENCE [LARGE SCALE GENOMIC DNA]</scope>
    <source>
        <strain evidence="2 3">Ellin345</strain>
    </source>
</reference>
<evidence type="ECO:0000313" key="3">
    <source>
        <dbReference type="Proteomes" id="UP000002432"/>
    </source>
</evidence>
<dbReference type="EMBL" id="CP000360">
    <property type="protein sequence ID" value="ABF43711.1"/>
    <property type="molecule type" value="Genomic_DNA"/>
</dbReference>
<name>Q1IHD9_KORVE</name>
<dbReference type="InterPro" id="IPR011044">
    <property type="entry name" value="Quino_amine_DH_bsu"/>
</dbReference>
<dbReference type="Proteomes" id="UP000002432">
    <property type="component" value="Chromosome"/>
</dbReference>
<dbReference type="HOGENOM" id="CLU_300495_0_0_0"/>
<dbReference type="KEGG" id="aba:Acid345_4711"/>
<dbReference type="EnsemblBacteria" id="ABF43711">
    <property type="protein sequence ID" value="ABF43711"/>
    <property type="gene ID" value="Acid345_4711"/>
</dbReference>
<dbReference type="AlphaFoldDB" id="Q1IHD9"/>
<dbReference type="RefSeq" id="WP_011525507.1">
    <property type="nucleotide sequence ID" value="NC_008009.1"/>
</dbReference>